<feature type="transmembrane region" description="Helical" evidence="8">
    <location>
        <begin position="292"/>
        <end position="313"/>
    </location>
</feature>
<evidence type="ECO:0000256" key="2">
    <source>
        <dbReference type="ARBA" id="ARBA00004141"/>
    </source>
</evidence>
<dbReference type="Gene3D" id="1.20.1250.20">
    <property type="entry name" value="MFS general substrate transporter like domains"/>
    <property type="match status" value="1"/>
</dbReference>
<evidence type="ECO:0000313" key="11">
    <source>
        <dbReference type="Proteomes" id="UP000031104"/>
    </source>
</evidence>
<dbReference type="KEGG" id="fgu:SD28_05970"/>
<organism evidence="10 11">
    <name type="scientific">Allofrancisella guangzhouensis</name>
    <dbReference type="NCBI Taxonomy" id="594679"/>
    <lineage>
        <taxon>Bacteria</taxon>
        <taxon>Pseudomonadati</taxon>
        <taxon>Pseudomonadota</taxon>
        <taxon>Gammaproteobacteria</taxon>
        <taxon>Thiotrichales</taxon>
        <taxon>Francisellaceae</taxon>
        <taxon>Allofrancisella</taxon>
    </lineage>
</organism>
<dbReference type="PRINTS" id="PR01035">
    <property type="entry name" value="TCRTETA"/>
</dbReference>
<comment type="subcellular location">
    <subcellularLocation>
        <location evidence="2">Membrane</location>
        <topology evidence="2">Multi-pass membrane protein</topology>
    </subcellularLocation>
</comment>
<feature type="transmembrane region" description="Helical" evidence="8">
    <location>
        <begin position="146"/>
        <end position="168"/>
    </location>
</feature>
<name>A0A0A8E4Q4_9GAMM</name>
<keyword evidence="5 8" id="KW-0812">Transmembrane</keyword>
<dbReference type="PROSITE" id="PS00216">
    <property type="entry name" value="SUGAR_TRANSPORT_1"/>
    <property type="match status" value="1"/>
</dbReference>
<dbReference type="InterPro" id="IPR001958">
    <property type="entry name" value="Tet-R_TetA/multi-R_MdtG-like"/>
</dbReference>
<evidence type="ECO:0000256" key="6">
    <source>
        <dbReference type="ARBA" id="ARBA00022989"/>
    </source>
</evidence>
<evidence type="ECO:0000256" key="8">
    <source>
        <dbReference type="SAM" id="Phobius"/>
    </source>
</evidence>
<dbReference type="AlphaFoldDB" id="A0A0A8E4Q4"/>
<evidence type="ECO:0000256" key="4">
    <source>
        <dbReference type="ARBA" id="ARBA00022448"/>
    </source>
</evidence>
<dbReference type="HOGENOM" id="CLU_001265_10_11_6"/>
<evidence type="ECO:0000313" key="10">
    <source>
        <dbReference type="EMBL" id="AJC49210.1"/>
    </source>
</evidence>
<reference evidence="10 11" key="1">
    <citation type="submission" date="2014-12" db="EMBL/GenBank/DDBJ databases">
        <title>Complete genome sequence of Francisella guanzhouensis strain 08HL01032 isolated from air-conditioning system in China.</title>
        <authorList>
            <person name="Svensson D."/>
            <person name="Ohrman C."/>
            <person name="Backman S."/>
            <person name="Karlsson E."/>
            <person name="Nilsson E."/>
            <person name="Bystrom M."/>
            <person name="Larkeryd A."/>
            <person name="Stenberg P."/>
            <person name="Scholtz H.C."/>
            <person name="Forsman M."/>
            <person name="Sjodin A."/>
        </authorList>
    </citation>
    <scope>NUCLEOTIDE SEQUENCE [LARGE SCALE GENOMIC DNA]</scope>
    <source>
        <strain evidence="10 11">08HL01032</strain>
    </source>
</reference>
<gene>
    <name evidence="10" type="ORF">SD28_05970</name>
</gene>
<keyword evidence="11" id="KW-1185">Reference proteome</keyword>
<dbReference type="InterPro" id="IPR020846">
    <property type="entry name" value="MFS_dom"/>
</dbReference>
<dbReference type="GO" id="GO:0016020">
    <property type="term" value="C:membrane"/>
    <property type="evidence" value="ECO:0007669"/>
    <property type="project" value="UniProtKB-SubCell"/>
</dbReference>
<dbReference type="InterPro" id="IPR036259">
    <property type="entry name" value="MFS_trans_sf"/>
</dbReference>
<dbReference type="InterPro" id="IPR005829">
    <property type="entry name" value="Sugar_transporter_CS"/>
</dbReference>
<dbReference type="STRING" id="594679.SD28_05970"/>
<dbReference type="OrthoDB" id="9764259at2"/>
<evidence type="ECO:0000256" key="1">
    <source>
        <dbReference type="ARBA" id="ARBA00003279"/>
    </source>
</evidence>
<feature type="transmembrane region" description="Helical" evidence="8">
    <location>
        <begin position="231"/>
        <end position="251"/>
    </location>
</feature>
<evidence type="ECO:0000256" key="3">
    <source>
        <dbReference type="ARBA" id="ARBA00007520"/>
    </source>
</evidence>
<proteinExistence type="inferred from homology"/>
<keyword evidence="6 8" id="KW-1133">Transmembrane helix</keyword>
<feature type="domain" description="Major facilitator superfamily (MFS) profile" evidence="9">
    <location>
        <begin position="9"/>
        <end position="409"/>
    </location>
</feature>
<feature type="transmembrane region" description="Helical" evidence="8">
    <location>
        <begin position="111"/>
        <end position="134"/>
    </location>
</feature>
<dbReference type="SUPFAM" id="SSF103473">
    <property type="entry name" value="MFS general substrate transporter"/>
    <property type="match status" value="1"/>
</dbReference>
<dbReference type="GO" id="GO:0022857">
    <property type="term" value="F:transmembrane transporter activity"/>
    <property type="evidence" value="ECO:0007669"/>
    <property type="project" value="InterPro"/>
</dbReference>
<feature type="transmembrane region" description="Helical" evidence="8">
    <location>
        <begin position="352"/>
        <end position="371"/>
    </location>
</feature>
<sequence>MNLHSKNVVIVILITTIIVDIMGVGLVFPIMPSLFFDNTCITFGDPSGNFQNWYYSIALACWPLGLMIGCPVIGELSDKYGRKIILMIALITTCLSYALSAYAIYSHNYILFIASRFISGLAGGAFEIAQAAVIDISTEEEKSKNLGFIAMAGSLGFVIGPVITSLFSTLNISHALPFIFAGVLSFVNVLFIYVTMQRDLPKNPGLVIDVGTIYKTISFLLSDKRIRAIGVVYLLVQCGWGFYGQGVALFLTQAYSYSISSIGIFYAVIGLATAVASLILQPKVFAKLSNDNAFIIAAIVCGIFLTSVGLLIGVEELQWIVGIISSMAQLICYTALLSLISFAVSDKEQGKAMGAAGAGFGLAWFLNDIMMGHLASVSSSSPISFGGGMYFVAVIIFILATKVLYERVK</sequence>
<accession>A0A0A8E4Q4</accession>
<dbReference type="Pfam" id="PF07690">
    <property type="entry name" value="MFS_1"/>
    <property type="match status" value="1"/>
</dbReference>
<keyword evidence="4" id="KW-0813">Transport</keyword>
<dbReference type="EMBL" id="CP010427">
    <property type="protein sequence ID" value="AJC49210.1"/>
    <property type="molecule type" value="Genomic_DNA"/>
</dbReference>
<comment type="similarity">
    <text evidence="3">Belongs to the major facilitator superfamily. TCR/Tet family.</text>
</comment>
<feature type="transmembrane region" description="Helical" evidence="8">
    <location>
        <begin position="7"/>
        <end position="28"/>
    </location>
</feature>
<evidence type="ECO:0000256" key="5">
    <source>
        <dbReference type="ARBA" id="ARBA00022692"/>
    </source>
</evidence>
<dbReference type="PROSITE" id="PS50850">
    <property type="entry name" value="MFS"/>
    <property type="match status" value="1"/>
</dbReference>
<feature type="transmembrane region" description="Helical" evidence="8">
    <location>
        <begin position="85"/>
        <end position="105"/>
    </location>
</feature>
<dbReference type="CDD" id="cd17330">
    <property type="entry name" value="MFS_SLC46_TetA_like"/>
    <property type="match status" value="1"/>
</dbReference>
<comment type="function">
    <text evidence="1">Resistance to tetracycline by an active tetracycline efflux. This is an energy-dependent process that decreases the accumulation of the antibiotic in whole cells. This protein functions as a metal-tetracycline/H(+) antiporter.</text>
</comment>
<evidence type="ECO:0000256" key="7">
    <source>
        <dbReference type="ARBA" id="ARBA00023136"/>
    </source>
</evidence>
<keyword evidence="7 8" id="KW-0472">Membrane</keyword>
<dbReference type="InterPro" id="IPR011701">
    <property type="entry name" value="MFS"/>
</dbReference>
<dbReference type="RefSeq" id="WP_039125051.1">
    <property type="nucleotide sequence ID" value="NZ_CP010427.1"/>
</dbReference>
<feature type="transmembrane region" description="Helical" evidence="8">
    <location>
        <begin position="319"/>
        <end position="340"/>
    </location>
</feature>
<protein>
    <submittedName>
        <fullName evidence="10">Major facilitator transporter</fullName>
    </submittedName>
</protein>
<feature type="transmembrane region" description="Helical" evidence="8">
    <location>
        <begin position="53"/>
        <end position="73"/>
    </location>
</feature>
<evidence type="ECO:0000259" key="9">
    <source>
        <dbReference type="PROSITE" id="PS50850"/>
    </source>
</evidence>
<feature type="transmembrane region" description="Helical" evidence="8">
    <location>
        <begin position="174"/>
        <end position="194"/>
    </location>
</feature>
<dbReference type="PANTHER" id="PTHR23504:SF15">
    <property type="entry name" value="MAJOR FACILITATOR SUPERFAMILY (MFS) PROFILE DOMAIN-CONTAINING PROTEIN"/>
    <property type="match status" value="1"/>
</dbReference>
<feature type="transmembrane region" description="Helical" evidence="8">
    <location>
        <begin position="383"/>
        <end position="405"/>
    </location>
</feature>
<dbReference type="Proteomes" id="UP000031104">
    <property type="component" value="Chromosome"/>
</dbReference>
<feature type="transmembrane region" description="Helical" evidence="8">
    <location>
        <begin position="257"/>
        <end position="280"/>
    </location>
</feature>
<dbReference type="PANTHER" id="PTHR23504">
    <property type="entry name" value="MAJOR FACILITATOR SUPERFAMILY DOMAIN-CONTAINING PROTEIN 10"/>
    <property type="match status" value="1"/>
</dbReference>